<reference evidence="2" key="1">
    <citation type="submission" date="2016-11" db="EMBL/GenBank/DDBJ databases">
        <authorList>
            <person name="Varghese N."/>
            <person name="Submissions S."/>
        </authorList>
    </citation>
    <scope>NUCLEOTIDE SEQUENCE [LARGE SCALE GENOMIC DNA]</scope>
    <source>
        <strain evidence="2">DSM 15449</strain>
    </source>
</reference>
<dbReference type="EMBL" id="FQXJ01000040">
    <property type="protein sequence ID" value="SHJ14404.1"/>
    <property type="molecule type" value="Genomic_DNA"/>
</dbReference>
<gene>
    <name evidence="1" type="ORF">SAMN02746098_05234</name>
</gene>
<sequence length="105" mass="11142">MATGIIKAGACGFTINVKAESGDGHKVKLEILSDCPNYQKIAAELVEVDAFEEIFKKLHMGKVYEVFAKHSPHPSCPGVSGIMKSIEVAAGLALPQNASISVTKE</sequence>
<organism evidence="1 2">
    <name type="scientific">Desulfosporosinus lacus DSM 15449</name>
    <dbReference type="NCBI Taxonomy" id="1121420"/>
    <lineage>
        <taxon>Bacteria</taxon>
        <taxon>Bacillati</taxon>
        <taxon>Bacillota</taxon>
        <taxon>Clostridia</taxon>
        <taxon>Eubacteriales</taxon>
        <taxon>Desulfitobacteriaceae</taxon>
        <taxon>Desulfosporosinus</taxon>
    </lineage>
</organism>
<evidence type="ECO:0000313" key="2">
    <source>
        <dbReference type="Proteomes" id="UP000183954"/>
    </source>
</evidence>
<name>A0A1M6GWV0_9FIRM</name>
<dbReference type="STRING" id="1121420.SAMN02746098_05234"/>
<dbReference type="OrthoDB" id="1807880at2"/>
<accession>A0A1M6GWV0</accession>
<dbReference type="Pfam" id="PF22263">
    <property type="entry name" value="DUF6951"/>
    <property type="match status" value="1"/>
</dbReference>
<evidence type="ECO:0000313" key="1">
    <source>
        <dbReference type="EMBL" id="SHJ14404.1"/>
    </source>
</evidence>
<dbReference type="InterPro" id="IPR054227">
    <property type="entry name" value="DUF6951"/>
</dbReference>
<protein>
    <submittedName>
        <fullName evidence="1">Uncharacterized protein</fullName>
    </submittedName>
</protein>
<proteinExistence type="predicted"/>
<keyword evidence="2" id="KW-1185">Reference proteome</keyword>
<dbReference type="Proteomes" id="UP000183954">
    <property type="component" value="Unassembled WGS sequence"/>
</dbReference>
<dbReference type="RefSeq" id="WP_073033448.1">
    <property type="nucleotide sequence ID" value="NZ_FQXJ01000040.1"/>
</dbReference>
<dbReference type="AlphaFoldDB" id="A0A1M6GWV0"/>